<accession>A0A7M7GQT6</accession>
<proteinExistence type="predicted"/>
<evidence type="ECO:0000313" key="2">
    <source>
        <dbReference type="Proteomes" id="UP000005203"/>
    </source>
</evidence>
<gene>
    <name evidence="1" type="primary">102655097</name>
    <name evidence="3" type="synonym">LOC102655097</name>
</gene>
<dbReference type="EnsemblMetazoa" id="XM_006563199">
    <property type="protein sequence ID" value="XP_006563262"/>
    <property type="gene ID" value="LOC102655097"/>
</dbReference>
<reference evidence="3" key="2">
    <citation type="submission" date="2025-04" db="UniProtKB">
        <authorList>
            <consortium name="RefSeq"/>
        </authorList>
    </citation>
    <scope>IDENTIFICATION</scope>
    <source>
        <strain evidence="3">DH4</strain>
        <tissue evidence="3">Whole body</tissue>
    </source>
</reference>
<organism evidence="1">
    <name type="scientific">Apis mellifera</name>
    <name type="common">Honeybee</name>
    <dbReference type="NCBI Taxonomy" id="7460"/>
    <lineage>
        <taxon>Eukaryota</taxon>
        <taxon>Metazoa</taxon>
        <taxon>Ecdysozoa</taxon>
        <taxon>Arthropoda</taxon>
        <taxon>Hexapoda</taxon>
        <taxon>Insecta</taxon>
        <taxon>Pterygota</taxon>
        <taxon>Neoptera</taxon>
        <taxon>Endopterygota</taxon>
        <taxon>Hymenoptera</taxon>
        <taxon>Apocrita</taxon>
        <taxon>Aculeata</taxon>
        <taxon>Apoidea</taxon>
        <taxon>Anthophila</taxon>
        <taxon>Apidae</taxon>
        <taxon>Apis</taxon>
    </lineage>
</organism>
<sequence>MLYHRYSRILFKQISDYKTVYNPLKVNEIIRYKFYDNYEAITYFIKYLRKREINARSEPKSYYKVKRKSPRGTFMRNEAPNTYDFFTFHFYEWWKRKKDNFYEYIENETYQKYVKFGPNLAAALFIIQMDGKVRFKNHDEWINKSKKDEIFKLLNKDNANYILEELDLNGYPIRYEHLHFIFNLYYLKSLSLRGCKSVNDWYLDKLSAEYPMLEKLDVSECKNVTERGIEALYRMPNLKTLIVTNFYGSAAFDLTCFMLEDVNPYLTCQIQQSKYKHLPST</sequence>
<dbReference type="SUPFAM" id="SSF52047">
    <property type="entry name" value="RNI-like"/>
    <property type="match status" value="1"/>
</dbReference>
<dbReference type="KEGG" id="ame:102655097"/>
<evidence type="ECO:0000313" key="3">
    <source>
        <dbReference type="RefSeq" id="XP_006563262.2"/>
    </source>
</evidence>
<reference evidence="1" key="1">
    <citation type="submission" date="2021-01" db="UniProtKB">
        <authorList>
            <consortium name="EnsemblMetazoa"/>
        </authorList>
    </citation>
    <scope>IDENTIFICATION</scope>
    <source>
        <strain evidence="1">DH4</strain>
    </source>
</reference>
<dbReference type="Proteomes" id="UP000005203">
    <property type="component" value="Linkage group LG16"/>
</dbReference>
<dbReference type="OrthoDB" id="1708588at2759"/>
<dbReference type="Gene3D" id="3.80.10.10">
    <property type="entry name" value="Ribonuclease Inhibitor"/>
    <property type="match status" value="1"/>
</dbReference>
<name>A0A7M7GQT6_APIME</name>
<accession>A0A8B6YY44</accession>
<dbReference type="OMA" id="CKNIDDW"/>
<dbReference type="GeneID" id="102655097"/>
<evidence type="ECO:0000313" key="1">
    <source>
        <dbReference type="EnsemblMetazoa" id="XP_006563262"/>
    </source>
</evidence>
<protein>
    <submittedName>
        <fullName evidence="3">Distal membrane-arm assembly complex protein 2</fullName>
    </submittedName>
</protein>
<keyword evidence="2" id="KW-1185">Reference proteome</keyword>
<dbReference type="AlphaFoldDB" id="A0A7M7GQT6"/>
<dbReference type="InterPro" id="IPR032675">
    <property type="entry name" value="LRR_dom_sf"/>
</dbReference>
<dbReference type="RefSeq" id="XP_006563262.2">
    <property type="nucleotide sequence ID" value="XM_006563199.3"/>
</dbReference>